<feature type="compositionally biased region" description="Basic and acidic residues" evidence="8">
    <location>
        <begin position="220"/>
        <end position="233"/>
    </location>
</feature>
<dbReference type="STRING" id="13333.U5D4I8"/>
<sequence>MLLNVNGWHTLIWVSLLPVVIILAIGTKLQAIMAKMALEIQEKNEIVGGMPQVQPNDSHFWFGRPRLVLFLIHFSVFQNAFQIVYFFWIWYEFGLDSCFLEKFWIIVARVILGVGVQLLCSYIALPLYALVTQMGSHMKKSIFDEQTAKALKKWRQTAKKKKEKSKTSGSEVVSPASSAPHLLHRLKTTGHSAHGAPSGSYSLEHDGSDLDVDSSPTSFSRDHHPLDEVHGDAGDFSFSRH</sequence>
<dbReference type="Gramene" id="ERN17125">
    <property type="protein sequence ID" value="ERN17125"/>
    <property type="gene ID" value="AMTR_s00044p00117330"/>
</dbReference>
<dbReference type="HOGENOM" id="CLU_1153072_0_0_1"/>
<comment type="subcellular location">
    <subcellularLocation>
        <location evidence="1">Membrane</location>
        <topology evidence="1">Multi-pass membrane protein</topology>
    </subcellularLocation>
</comment>
<evidence type="ECO:0000256" key="1">
    <source>
        <dbReference type="ARBA" id="ARBA00004141"/>
    </source>
</evidence>
<feature type="transmembrane region" description="Helical" evidence="9">
    <location>
        <begin position="103"/>
        <end position="131"/>
    </location>
</feature>
<keyword evidence="7" id="KW-0568">Pathogenesis-related protein</keyword>
<evidence type="ECO:0000256" key="9">
    <source>
        <dbReference type="SAM" id="Phobius"/>
    </source>
</evidence>
<keyword evidence="4" id="KW-0611">Plant defense</keyword>
<evidence type="ECO:0000256" key="3">
    <source>
        <dbReference type="ARBA" id="ARBA00022692"/>
    </source>
</evidence>
<evidence type="ECO:0000313" key="11">
    <source>
        <dbReference type="Proteomes" id="UP000017836"/>
    </source>
</evidence>
<reference evidence="11" key="1">
    <citation type="journal article" date="2013" name="Science">
        <title>The Amborella genome and the evolution of flowering plants.</title>
        <authorList>
            <consortium name="Amborella Genome Project"/>
        </authorList>
    </citation>
    <scope>NUCLEOTIDE SEQUENCE [LARGE SCALE GENOMIC DNA]</scope>
</reference>
<evidence type="ECO:0000313" key="10">
    <source>
        <dbReference type="EMBL" id="ERN17125.1"/>
    </source>
</evidence>
<comment type="similarity">
    <text evidence="2">Belongs to the MLO family.</text>
</comment>
<keyword evidence="11" id="KW-1185">Reference proteome</keyword>
<keyword evidence="6 9" id="KW-0472">Membrane</keyword>
<proteinExistence type="inferred from homology"/>
<evidence type="ECO:0000256" key="6">
    <source>
        <dbReference type="ARBA" id="ARBA00023136"/>
    </source>
</evidence>
<protein>
    <recommendedName>
        <fullName evidence="12">MLO-like protein</fullName>
    </recommendedName>
</protein>
<dbReference type="Proteomes" id="UP000017836">
    <property type="component" value="Unassembled WGS sequence"/>
</dbReference>
<dbReference type="GO" id="GO:0016020">
    <property type="term" value="C:membrane"/>
    <property type="evidence" value="ECO:0007669"/>
    <property type="project" value="UniProtKB-SubCell"/>
</dbReference>
<dbReference type="eggNOG" id="ENOG502QPZ5">
    <property type="taxonomic scope" value="Eukaryota"/>
</dbReference>
<dbReference type="PANTHER" id="PTHR31942">
    <property type="entry name" value="MLO-LIKE PROTEIN 1"/>
    <property type="match status" value="1"/>
</dbReference>
<dbReference type="EMBL" id="KI392384">
    <property type="protein sequence ID" value="ERN17125.1"/>
    <property type="molecule type" value="Genomic_DNA"/>
</dbReference>
<keyword evidence="3 9" id="KW-0812">Transmembrane</keyword>
<organism evidence="10 11">
    <name type="scientific">Amborella trichopoda</name>
    <dbReference type="NCBI Taxonomy" id="13333"/>
    <lineage>
        <taxon>Eukaryota</taxon>
        <taxon>Viridiplantae</taxon>
        <taxon>Streptophyta</taxon>
        <taxon>Embryophyta</taxon>
        <taxon>Tracheophyta</taxon>
        <taxon>Spermatophyta</taxon>
        <taxon>Magnoliopsida</taxon>
        <taxon>Amborellales</taxon>
        <taxon>Amborellaceae</taxon>
        <taxon>Amborella</taxon>
    </lineage>
</organism>
<dbReference type="AlphaFoldDB" id="U5D4I8"/>
<evidence type="ECO:0000256" key="8">
    <source>
        <dbReference type="SAM" id="MobiDB-lite"/>
    </source>
</evidence>
<feature type="region of interest" description="Disordered" evidence="8">
    <location>
        <begin position="154"/>
        <end position="241"/>
    </location>
</feature>
<feature type="transmembrane region" description="Helical" evidence="9">
    <location>
        <begin position="6"/>
        <end position="26"/>
    </location>
</feature>
<feature type="transmembrane region" description="Helical" evidence="9">
    <location>
        <begin position="67"/>
        <end position="91"/>
    </location>
</feature>
<dbReference type="InterPro" id="IPR004326">
    <property type="entry name" value="Mlo"/>
</dbReference>
<feature type="compositionally biased region" description="Basic residues" evidence="8">
    <location>
        <begin position="154"/>
        <end position="164"/>
    </location>
</feature>
<evidence type="ECO:0000256" key="4">
    <source>
        <dbReference type="ARBA" id="ARBA00022821"/>
    </source>
</evidence>
<evidence type="ECO:0000256" key="5">
    <source>
        <dbReference type="ARBA" id="ARBA00022989"/>
    </source>
</evidence>
<evidence type="ECO:0008006" key="12">
    <source>
        <dbReference type="Google" id="ProtNLM"/>
    </source>
</evidence>
<keyword evidence="5 9" id="KW-1133">Transmembrane helix</keyword>
<dbReference type="OMA" id="PRIQHEI"/>
<dbReference type="GO" id="GO:0006952">
    <property type="term" value="P:defense response"/>
    <property type="evidence" value="ECO:0007669"/>
    <property type="project" value="UniProtKB-KW"/>
</dbReference>
<dbReference type="PANTHER" id="PTHR31942:SF49">
    <property type="entry name" value="MLO-LIKE PROTEIN 8"/>
    <property type="match status" value="1"/>
</dbReference>
<evidence type="ECO:0000256" key="2">
    <source>
        <dbReference type="ARBA" id="ARBA00006574"/>
    </source>
</evidence>
<accession>U5D4I8</accession>
<gene>
    <name evidence="10" type="ORF">AMTR_s00044p00117330</name>
</gene>
<name>U5D4I8_AMBTC</name>
<dbReference type="Pfam" id="PF03094">
    <property type="entry name" value="Mlo"/>
    <property type="match status" value="1"/>
</dbReference>
<evidence type="ECO:0000256" key="7">
    <source>
        <dbReference type="ARBA" id="ARBA00023265"/>
    </source>
</evidence>